<keyword evidence="9" id="KW-1185">Reference proteome</keyword>
<dbReference type="AlphaFoldDB" id="A0A1E3QAV9"/>
<evidence type="ECO:0000256" key="3">
    <source>
        <dbReference type="ARBA" id="ARBA00023015"/>
    </source>
</evidence>
<dbReference type="GO" id="GO:0008270">
    <property type="term" value="F:zinc ion binding"/>
    <property type="evidence" value="ECO:0007669"/>
    <property type="project" value="InterPro"/>
</dbReference>
<feature type="region of interest" description="Disordered" evidence="6">
    <location>
        <begin position="1"/>
        <end position="27"/>
    </location>
</feature>
<dbReference type="Pfam" id="PF00172">
    <property type="entry name" value="Zn_clus"/>
    <property type="match status" value="1"/>
</dbReference>
<dbReference type="PANTHER" id="PTHR47660:SF3">
    <property type="entry name" value="FINGER DOMAIN PROTEIN, PUTATIVE (AFU_ORTHOLOGUE AFUA_4G03310)-RELATED"/>
    <property type="match status" value="1"/>
</dbReference>
<dbReference type="PANTHER" id="PTHR47660">
    <property type="entry name" value="TRANSCRIPTION FACTOR WITH C2H2 AND ZN(2)-CYS(6) DNA BINDING DOMAIN (EUROFUNG)-RELATED-RELATED"/>
    <property type="match status" value="1"/>
</dbReference>
<dbReference type="SUPFAM" id="SSF57701">
    <property type="entry name" value="Zn2/Cys6 DNA-binding domain"/>
    <property type="match status" value="1"/>
</dbReference>
<dbReference type="OrthoDB" id="4222485at2759"/>
<dbReference type="EMBL" id="KV454291">
    <property type="protein sequence ID" value="ODQ74698.1"/>
    <property type="molecule type" value="Genomic_DNA"/>
</dbReference>
<feature type="domain" description="Zn(2)-C6 fungal-type" evidence="7">
    <location>
        <begin position="30"/>
        <end position="60"/>
    </location>
</feature>
<evidence type="ECO:0000313" key="8">
    <source>
        <dbReference type="EMBL" id="ODQ74698.1"/>
    </source>
</evidence>
<proteinExistence type="predicted"/>
<dbReference type="InterPro" id="IPR001138">
    <property type="entry name" value="Zn2Cys6_DnaBD"/>
</dbReference>
<dbReference type="CDD" id="cd00067">
    <property type="entry name" value="GAL4"/>
    <property type="match status" value="1"/>
</dbReference>
<gene>
    <name evidence="8" type="ORF">LIPSTDRAFT_1465</name>
</gene>
<evidence type="ECO:0000256" key="5">
    <source>
        <dbReference type="ARBA" id="ARBA00023242"/>
    </source>
</evidence>
<keyword evidence="3" id="KW-0805">Transcription regulation</keyword>
<keyword evidence="5" id="KW-0539">Nucleus</keyword>
<name>A0A1E3QAV9_LIPST</name>
<evidence type="ECO:0000256" key="2">
    <source>
        <dbReference type="ARBA" id="ARBA00022833"/>
    </source>
</evidence>
<dbReference type="Proteomes" id="UP000094385">
    <property type="component" value="Unassembled WGS sequence"/>
</dbReference>
<organism evidence="8 9">
    <name type="scientific">Lipomyces starkeyi NRRL Y-11557</name>
    <dbReference type="NCBI Taxonomy" id="675824"/>
    <lineage>
        <taxon>Eukaryota</taxon>
        <taxon>Fungi</taxon>
        <taxon>Dikarya</taxon>
        <taxon>Ascomycota</taxon>
        <taxon>Saccharomycotina</taxon>
        <taxon>Lipomycetes</taxon>
        <taxon>Lipomycetales</taxon>
        <taxon>Lipomycetaceae</taxon>
        <taxon>Lipomyces</taxon>
    </lineage>
</organism>
<dbReference type="InterPro" id="IPR036864">
    <property type="entry name" value="Zn2-C6_fun-type_DNA-bd_sf"/>
</dbReference>
<dbReference type="PRINTS" id="PR00755">
    <property type="entry name" value="AFLATOXINBRP"/>
</dbReference>
<accession>A0A1E3QAV9</accession>
<dbReference type="SMART" id="SM00066">
    <property type="entry name" value="GAL4"/>
    <property type="match status" value="1"/>
</dbReference>
<dbReference type="GO" id="GO:0000981">
    <property type="term" value="F:DNA-binding transcription factor activity, RNA polymerase II-specific"/>
    <property type="evidence" value="ECO:0007669"/>
    <property type="project" value="InterPro"/>
</dbReference>
<evidence type="ECO:0000313" key="9">
    <source>
        <dbReference type="Proteomes" id="UP000094385"/>
    </source>
</evidence>
<evidence type="ECO:0000256" key="4">
    <source>
        <dbReference type="ARBA" id="ARBA00023163"/>
    </source>
</evidence>
<keyword evidence="4" id="KW-0804">Transcription</keyword>
<protein>
    <recommendedName>
        <fullName evidence="7">Zn(2)-C6 fungal-type domain-containing protein</fullName>
    </recommendedName>
</protein>
<dbReference type="STRING" id="675824.A0A1E3QAV9"/>
<evidence type="ECO:0000259" key="7">
    <source>
        <dbReference type="PROSITE" id="PS50048"/>
    </source>
</evidence>
<sequence length="440" mass="49730">MSPHYSPSMARKLSNPRPKVSRRAPPRRKACKQCAEAKARCDLEKPDCFRCKGRGLPCLYPSPSSTITGTALTNDLGRQDANGGRFDLSFICQPANGVHTPSPATSSSGNVVSLEQSSTVTATDNQEDIAPSTDHGPALETRLDFSAVDLRSTTDSSKIRDRWMESFVPSFSQRPKILQPYTVQFLSCVLRTYPKCMTRPNGLPPIIHPLQVVDQEMPLPLANCYSLVRMWYGRATGSEVIVTVTVKQEMERLLYEHQSYGQMELLATFQAYLIYVLMAYFSPVQGVSLVDHTTLVNLQELAYRISLTGLVCTEELSHSRPQWESWIVASAKRRTLYALYLFHNVFNSVCQLPNYIGEELHDLPVPASKTLWEARTRHAWEREYDYHLSTWQGNELCISELWRSPDTGSPERQKRIDQWMQSVDEFGMALFAVSAHIHGC</sequence>
<reference evidence="8 9" key="1">
    <citation type="journal article" date="2016" name="Proc. Natl. Acad. Sci. U.S.A.">
        <title>Comparative genomics of biotechnologically important yeasts.</title>
        <authorList>
            <person name="Riley R."/>
            <person name="Haridas S."/>
            <person name="Wolfe K.H."/>
            <person name="Lopes M.R."/>
            <person name="Hittinger C.T."/>
            <person name="Goeker M."/>
            <person name="Salamov A.A."/>
            <person name="Wisecaver J.H."/>
            <person name="Long T.M."/>
            <person name="Calvey C.H."/>
            <person name="Aerts A.L."/>
            <person name="Barry K.W."/>
            <person name="Choi C."/>
            <person name="Clum A."/>
            <person name="Coughlan A.Y."/>
            <person name="Deshpande S."/>
            <person name="Douglass A.P."/>
            <person name="Hanson S.J."/>
            <person name="Klenk H.-P."/>
            <person name="LaButti K.M."/>
            <person name="Lapidus A."/>
            <person name="Lindquist E.A."/>
            <person name="Lipzen A.M."/>
            <person name="Meier-Kolthoff J.P."/>
            <person name="Ohm R.A."/>
            <person name="Otillar R.P."/>
            <person name="Pangilinan J.L."/>
            <person name="Peng Y."/>
            <person name="Rokas A."/>
            <person name="Rosa C.A."/>
            <person name="Scheuner C."/>
            <person name="Sibirny A.A."/>
            <person name="Slot J.C."/>
            <person name="Stielow J.B."/>
            <person name="Sun H."/>
            <person name="Kurtzman C.P."/>
            <person name="Blackwell M."/>
            <person name="Grigoriev I.V."/>
            <person name="Jeffries T.W."/>
        </authorList>
    </citation>
    <scope>NUCLEOTIDE SEQUENCE [LARGE SCALE GENOMIC DNA]</scope>
    <source>
        <strain evidence="8 9">NRRL Y-11557</strain>
    </source>
</reference>
<dbReference type="PROSITE" id="PS00463">
    <property type="entry name" value="ZN2_CY6_FUNGAL_1"/>
    <property type="match status" value="1"/>
</dbReference>
<dbReference type="Gene3D" id="4.10.240.10">
    <property type="entry name" value="Zn(2)-C6 fungal-type DNA-binding domain"/>
    <property type="match status" value="1"/>
</dbReference>
<dbReference type="PROSITE" id="PS50048">
    <property type="entry name" value="ZN2_CY6_FUNGAL_2"/>
    <property type="match status" value="1"/>
</dbReference>
<evidence type="ECO:0000256" key="6">
    <source>
        <dbReference type="SAM" id="MobiDB-lite"/>
    </source>
</evidence>
<evidence type="ECO:0000256" key="1">
    <source>
        <dbReference type="ARBA" id="ARBA00022723"/>
    </source>
</evidence>
<keyword evidence="1" id="KW-0479">Metal-binding</keyword>
<keyword evidence="2" id="KW-0862">Zinc</keyword>